<dbReference type="GO" id="GO:0000136">
    <property type="term" value="C:mannan polymerase complex"/>
    <property type="evidence" value="ECO:0007669"/>
    <property type="project" value="TreeGrafter"/>
</dbReference>
<feature type="transmembrane region" description="Helical" evidence="4">
    <location>
        <begin position="30"/>
        <end position="51"/>
    </location>
</feature>
<organism evidence="5 6">
    <name type="scientific">Penicillium subrubescens</name>
    <dbReference type="NCBI Taxonomy" id="1316194"/>
    <lineage>
        <taxon>Eukaryota</taxon>
        <taxon>Fungi</taxon>
        <taxon>Dikarya</taxon>
        <taxon>Ascomycota</taxon>
        <taxon>Pezizomycotina</taxon>
        <taxon>Eurotiomycetes</taxon>
        <taxon>Eurotiomycetidae</taxon>
        <taxon>Eurotiales</taxon>
        <taxon>Aspergillaceae</taxon>
        <taxon>Penicillium</taxon>
    </lineage>
</organism>
<name>A0A1Q5UNE8_9EURO</name>
<dbReference type="PANTHER" id="PTHR31306:SF10">
    <property type="entry name" value="ALPHA-1,6-MANNOSYLTRANSFERASE MNN11-RELATED"/>
    <property type="match status" value="1"/>
</dbReference>
<dbReference type="STRING" id="1316194.A0A1Q5UNE8"/>
<dbReference type="GO" id="GO:0000009">
    <property type="term" value="F:alpha-1,6-mannosyltransferase activity"/>
    <property type="evidence" value="ECO:0007669"/>
    <property type="project" value="TreeGrafter"/>
</dbReference>
<evidence type="ECO:0000256" key="2">
    <source>
        <dbReference type="ARBA" id="ARBA00022676"/>
    </source>
</evidence>
<gene>
    <name evidence="5" type="ORF">PENSUB_264</name>
</gene>
<comment type="caution">
    <text evidence="5">The sequence shown here is derived from an EMBL/GenBank/DDBJ whole genome shotgun (WGS) entry which is preliminary data.</text>
</comment>
<keyword evidence="4" id="KW-1133">Transmembrane helix</keyword>
<keyword evidence="6" id="KW-1185">Reference proteome</keyword>
<evidence type="ECO:0000313" key="6">
    <source>
        <dbReference type="Proteomes" id="UP000186955"/>
    </source>
</evidence>
<accession>A0A1Q5UNE8</accession>
<dbReference type="OrthoDB" id="205108at2759"/>
<dbReference type="Pfam" id="PF05637">
    <property type="entry name" value="Glyco_transf_34"/>
    <property type="match status" value="1"/>
</dbReference>
<keyword evidence="4" id="KW-0812">Transmembrane</keyword>
<keyword evidence="3" id="KW-0808">Transferase</keyword>
<dbReference type="PANTHER" id="PTHR31306">
    <property type="entry name" value="ALPHA-1,6-MANNOSYLTRANSFERASE MNN11-RELATED"/>
    <property type="match status" value="1"/>
</dbReference>
<dbReference type="Gene3D" id="3.90.550.10">
    <property type="entry name" value="Spore Coat Polysaccharide Biosynthesis Protein SpsA, Chain A"/>
    <property type="match status" value="1"/>
</dbReference>
<dbReference type="FunFam" id="3.90.550.10:FF:000149">
    <property type="entry name" value="Alpha-1,6-mannosyltransferase subunit"/>
    <property type="match status" value="1"/>
</dbReference>
<evidence type="ECO:0000313" key="5">
    <source>
        <dbReference type="EMBL" id="OKP13995.1"/>
    </source>
</evidence>
<evidence type="ECO:0000256" key="1">
    <source>
        <dbReference type="ARBA" id="ARBA00005664"/>
    </source>
</evidence>
<dbReference type="InterPro" id="IPR029044">
    <property type="entry name" value="Nucleotide-diphossugar_trans"/>
</dbReference>
<evidence type="ECO:0008006" key="7">
    <source>
        <dbReference type="Google" id="ProtNLM"/>
    </source>
</evidence>
<sequence length="316" mass="35744">MQFALPPRRSLHTLPGANSSRLPLYRRKQLKTIAIFAFAVLTLLYLLSRLFSSSSTSLSPPAGTAGMVIVTLLDRQSLSESYINKIVTNREDYAKRHGYTNFFASVSDYEEAIGDAPRSWALIPAMRHAMATYPKSKYFFHLSPHALVMNPTTSLKSHLLDRSRLESLMLKNVPIVPPDSIIKTFALKQKDVDLILTQDGEDLSPSSFILKNGDFARFFLDLWFEPLFRSYRFAKAETHGLDHIMQWHPTVLARTALVPQRILNAYSKDSSGASQDGSYKDGDFVIRFPSCDEGKARDCDELDPYYSMWSKKAKST</sequence>
<protein>
    <recommendedName>
        <fullName evidence="7">Alpha-1,2-galactosyltransferase C8D2.17</fullName>
    </recommendedName>
</protein>
<dbReference type="Proteomes" id="UP000186955">
    <property type="component" value="Unassembled WGS sequence"/>
</dbReference>
<dbReference type="InterPro" id="IPR008630">
    <property type="entry name" value="Glyco_trans_34"/>
</dbReference>
<comment type="similarity">
    <text evidence="1">Belongs to the glycosyltransferase 34 family.</text>
</comment>
<dbReference type="EMBL" id="MNBE01000120">
    <property type="protein sequence ID" value="OKP13995.1"/>
    <property type="molecule type" value="Genomic_DNA"/>
</dbReference>
<proteinExistence type="inferred from homology"/>
<dbReference type="AlphaFoldDB" id="A0A1Q5UNE8"/>
<keyword evidence="4" id="KW-0472">Membrane</keyword>
<keyword evidence="2" id="KW-0328">Glycosyltransferase</keyword>
<evidence type="ECO:0000256" key="3">
    <source>
        <dbReference type="ARBA" id="ARBA00022679"/>
    </source>
</evidence>
<evidence type="ECO:0000256" key="4">
    <source>
        <dbReference type="SAM" id="Phobius"/>
    </source>
</evidence>
<reference evidence="5 6" key="1">
    <citation type="submission" date="2016-10" db="EMBL/GenBank/DDBJ databases">
        <title>Genome sequence of the ascomycete fungus Penicillium subrubescens.</title>
        <authorList>
            <person name="De Vries R.P."/>
            <person name="Peng M."/>
            <person name="Dilokpimol A."/>
            <person name="Hilden K."/>
            <person name="Makela M.R."/>
            <person name="Grigoriev I."/>
            <person name="Riley R."/>
            <person name="Granchi Z."/>
        </authorList>
    </citation>
    <scope>NUCLEOTIDE SEQUENCE [LARGE SCALE GENOMIC DNA]</scope>
    <source>
        <strain evidence="5 6">CBS 132785</strain>
    </source>
</reference>
<dbReference type="GO" id="GO:0006487">
    <property type="term" value="P:protein N-linked glycosylation"/>
    <property type="evidence" value="ECO:0007669"/>
    <property type="project" value="TreeGrafter"/>
</dbReference>